<dbReference type="AlphaFoldDB" id="A0A5C4JAJ9"/>
<dbReference type="GO" id="GO:0004066">
    <property type="term" value="F:asparagine synthase (glutamine-hydrolyzing) activity"/>
    <property type="evidence" value="ECO:0007669"/>
    <property type="project" value="InterPro"/>
</dbReference>
<dbReference type="SUPFAM" id="SSF52402">
    <property type="entry name" value="Adenine nucleotide alpha hydrolases-like"/>
    <property type="match status" value="1"/>
</dbReference>
<dbReference type="Pfam" id="PF00733">
    <property type="entry name" value="Asn_synthase"/>
    <property type="match status" value="1"/>
</dbReference>
<keyword evidence="3" id="KW-1185">Reference proteome</keyword>
<comment type="caution">
    <text evidence="2">The sequence shown here is derived from an EMBL/GenBank/DDBJ whole genome shotgun (WGS) entry which is preliminary data.</text>
</comment>
<evidence type="ECO:0000313" key="3">
    <source>
        <dbReference type="Proteomes" id="UP000309174"/>
    </source>
</evidence>
<dbReference type="Proteomes" id="UP000309174">
    <property type="component" value="Unassembled WGS sequence"/>
</dbReference>
<dbReference type="GO" id="GO:0006529">
    <property type="term" value="P:asparagine biosynthetic process"/>
    <property type="evidence" value="ECO:0007669"/>
    <property type="project" value="InterPro"/>
</dbReference>
<evidence type="ECO:0000313" key="2">
    <source>
        <dbReference type="EMBL" id="TMQ95977.1"/>
    </source>
</evidence>
<protein>
    <recommendedName>
        <fullName evidence="1">Asparagine synthetase domain-containing protein</fullName>
    </recommendedName>
</protein>
<accession>A0A5C4JAJ9</accession>
<dbReference type="EMBL" id="VCKW01000112">
    <property type="protein sequence ID" value="TMQ95977.1"/>
    <property type="molecule type" value="Genomic_DNA"/>
</dbReference>
<dbReference type="InterPro" id="IPR001962">
    <property type="entry name" value="Asn_synthase"/>
</dbReference>
<sequence>MATIRDLLMEALRDAPSASLLSGGLDSSLLAALAGASTTYEVDFPSLPLIYI</sequence>
<dbReference type="Gene3D" id="3.40.50.620">
    <property type="entry name" value="HUPs"/>
    <property type="match status" value="1"/>
</dbReference>
<dbReference type="InterPro" id="IPR014729">
    <property type="entry name" value="Rossmann-like_a/b/a_fold"/>
</dbReference>
<organism evidence="2 3">
    <name type="scientific">Actinomadura soli</name>
    <dbReference type="NCBI Taxonomy" id="2508997"/>
    <lineage>
        <taxon>Bacteria</taxon>
        <taxon>Bacillati</taxon>
        <taxon>Actinomycetota</taxon>
        <taxon>Actinomycetes</taxon>
        <taxon>Streptosporangiales</taxon>
        <taxon>Thermomonosporaceae</taxon>
        <taxon>Actinomadura</taxon>
    </lineage>
</organism>
<gene>
    <name evidence="2" type="ORF">ETD83_21725</name>
</gene>
<proteinExistence type="predicted"/>
<feature type="domain" description="Asparagine synthetase" evidence="1">
    <location>
        <begin position="4"/>
        <end position="39"/>
    </location>
</feature>
<reference evidence="2 3" key="1">
    <citation type="submission" date="2019-05" db="EMBL/GenBank/DDBJ databases">
        <title>Draft genome sequence of Actinomadura sp. 14C53.</title>
        <authorList>
            <person name="Saricaoglu S."/>
            <person name="Isik K."/>
        </authorList>
    </citation>
    <scope>NUCLEOTIDE SEQUENCE [LARGE SCALE GENOMIC DNA]</scope>
    <source>
        <strain evidence="2 3">14C53</strain>
    </source>
</reference>
<evidence type="ECO:0000259" key="1">
    <source>
        <dbReference type="Pfam" id="PF00733"/>
    </source>
</evidence>
<name>A0A5C4JAJ9_9ACTN</name>